<dbReference type="Pfam" id="PF23865">
    <property type="entry name" value="DUF7223"/>
    <property type="match status" value="1"/>
</dbReference>
<feature type="domain" description="DUF7029" evidence="2">
    <location>
        <begin position="85"/>
        <end position="180"/>
    </location>
</feature>
<dbReference type="EMBL" id="JAYKXP010000043">
    <property type="protein sequence ID" value="KAK7038733.1"/>
    <property type="molecule type" value="Genomic_DNA"/>
</dbReference>
<feature type="chain" id="PRO_5043384749" evidence="1">
    <location>
        <begin position="21"/>
        <end position="859"/>
    </location>
</feature>
<dbReference type="InterPro" id="IPR055647">
    <property type="entry name" value="DUF7223"/>
</dbReference>
<comment type="caution">
    <text evidence="4">The sequence shown here is derived from an EMBL/GenBank/DDBJ whole genome shotgun (WGS) entry which is preliminary data.</text>
</comment>
<evidence type="ECO:0000259" key="2">
    <source>
        <dbReference type="Pfam" id="PF22974"/>
    </source>
</evidence>
<accession>A0AAW0CM29</accession>
<feature type="domain" description="DUF7223" evidence="3">
    <location>
        <begin position="383"/>
        <end position="610"/>
    </location>
</feature>
<dbReference type="Pfam" id="PF22974">
    <property type="entry name" value="DUF7029"/>
    <property type="match status" value="1"/>
</dbReference>
<name>A0AAW0CM29_9AGAR</name>
<evidence type="ECO:0000313" key="4">
    <source>
        <dbReference type="EMBL" id="KAK7038733.1"/>
    </source>
</evidence>
<feature type="signal peptide" evidence="1">
    <location>
        <begin position="1"/>
        <end position="20"/>
    </location>
</feature>
<evidence type="ECO:0000259" key="3">
    <source>
        <dbReference type="Pfam" id="PF23865"/>
    </source>
</evidence>
<dbReference type="Proteomes" id="UP001383192">
    <property type="component" value="Unassembled WGS sequence"/>
</dbReference>
<evidence type="ECO:0000256" key="1">
    <source>
        <dbReference type="SAM" id="SignalP"/>
    </source>
</evidence>
<evidence type="ECO:0000313" key="5">
    <source>
        <dbReference type="Proteomes" id="UP001383192"/>
    </source>
</evidence>
<keyword evidence="5" id="KW-1185">Reference proteome</keyword>
<keyword evidence="1" id="KW-0732">Signal</keyword>
<reference evidence="4 5" key="1">
    <citation type="submission" date="2024-01" db="EMBL/GenBank/DDBJ databases">
        <title>A draft genome for a cacao thread blight-causing isolate of Paramarasmius palmivorus.</title>
        <authorList>
            <person name="Baruah I.K."/>
            <person name="Bukari Y."/>
            <person name="Amoako-Attah I."/>
            <person name="Meinhardt L.W."/>
            <person name="Bailey B.A."/>
            <person name="Cohen S.P."/>
        </authorList>
    </citation>
    <scope>NUCLEOTIDE SEQUENCE [LARGE SCALE GENOMIC DNA]</scope>
    <source>
        <strain evidence="4 5">GH-12</strain>
    </source>
</reference>
<gene>
    <name evidence="4" type="ORF">VNI00_010618</name>
</gene>
<dbReference type="InterPro" id="IPR054293">
    <property type="entry name" value="DUF7029"/>
</dbReference>
<proteinExistence type="predicted"/>
<organism evidence="4 5">
    <name type="scientific">Paramarasmius palmivorus</name>
    <dbReference type="NCBI Taxonomy" id="297713"/>
    <lineage>
        <taxon>Eukaryota</taxon>
        <taxon>Fungi</taxon>
        <taxon>Dikarya</taxon>
        <taxon>Basidiomycota</taxon>
        <taxon>Agaricomycotina</taxon>
        <taxon>Agaricomycetes</taxon>
        <taxon>Agaricomycetidae</taxon>
        <taxon>Agaricales</taxon>
        <taxon>Marasmiineae</taxon>
        <taxon>Marasmiaceae</taxon>
        <taxon>Paramarasmius</taxon>
    </lineage>
</organism>
<sequence>MKPFALLFLALTSTVGDAFGRSHANPHSGDHNYRKTRLIPTRHPEHDAADVVHLRPADSLAFHYHDPTVPYYLRRSFATMHVGGFNAPAVNLENSDRVISVKCENDRMVIRFSDDEARDTAVREWSTPSQLIMITYHNECGEGMGSGQRSYHLVSGMTPGKDEHQILFEMSTVPFEEAVHPHKDITIDVTGYQVDPNSNARPIHLSRRGDKPDPSTINDAFDNSLDNARGYDDPTRNKVALEDLFSASSRIEKWNLAKRFEWGCIAVLSPFTYFTMLAFNKDPCPSITKPTFDAIKAAEEAIVKFFKKEIKPILDKLIQFFEESSKILAQVLSSRGWNPAGTAIFDTNVTVPMKYTEEFGSAYKVYTLEKSKEKKTHSGDATATARLDVYCVGCRVNGFIEYEAHFKFTAEKFKFSAARVRIIDGVLQFEVGVGAIFDINIEGSLAEVDLPSVPLSPLVIPGLLTVGPFISPAVGADWELGATGSFIARVGFGWKNVNLFIDFLDIMKSQAEAWTPLETRPTFAASVAGRATLSPYFSTTLNIGIDLLNGKFKAAAGLEAKASVPLSVELDASTEKGVGSEDCAGAVVSMDFDVELAFTLTGGKSKGKPFGQLEYKPLSMIFPLTKCVPLPGAKALSPIVPAPPLPASAVISANKTAALNGSAPDVTLQKITSDQTSRGTFQILWQPADNNLYVVPSSHPVIATSEGMGSLLFVTKKGRLGVASSGTADGRFFHIYDEIVLGRARASRIRLADKHKVPKGTIIVTLRSDVIEDKPVLRAVIPDADLNKGIGIYPVVSCLYQDPNRLPKLFVVRGDIESGISELMKTTRIDGGSKTNSIEVPPLKNANFEACFLLPFKFG</sequence>
<dbReference type="AlphaFoldDB" id="A0AAW0CM29"/>
<protein>
    <submittedName>
        <fullName evidence="4">Uncharacterized protein</fullName>
    </submittedName>
</protein>